<evidence type="ECO:0000313" key="2">
    <source>
        <dbReference type="EMBL" id="KXH42171.1"/>
    </source>
</evidence>
<keyword evidence="3" id="KW-1185">Reference proteome</keyword>
<organism evidence="2 3">
    <name type="scientific">Colletotrichum simmondsii</name>
    <dbReference type="NCBI Taxonomy" id="703756"/>
    <lineage>
        <taxon>Eukaryota</taxon>
        <taxon>Fungi</taxon>
        <taxon>Dikarya</taxon>
        <taxon>Ascomycota</taxon>
        <taxon>Pezizomycotina</taxon>
        <taxon>Sordariomycetes</taxon>
        <taxon>Hypocreomycetidae</taxon>
        <taxon>Glomerellales</taxon>
        <taxon>Glomerellaceae</taxon>
        <taxon>Colletotrichum</taxon>
        <taxon>Colletotrichum acutatum species complex</taxon>
    </lineage>
</organism>
<dbReference type="Gene3D" id="3.40.50.1820">
    <property type="entry name" value="alpha/beta hydrolase"/>
    <property type="match status" value="1"/>
</dbReference>
<dbReference type="Pfam" id="PF12697">
    <property type="entry name" value="Abhydrolase_6"/>
    <property type="match status" value="1"/>
</dbReference>
<dbReference type="PANTHER" id="PTHR45763">
    <property type="entry name" value="HYDROLASE, ALPHA/BETA FOLD FAMILY PROTEIN, EXPRESSED-RELATED"/>
    <property type="match status" value="1"/>
</dbReference>
<accession>A0A135T223</accession>
<dbReference type="InterPro" id="IPR029058">
    <property type="entry name" value="AB_hydrolase_fold"/>
</dbReference>
<protein>
    <recommendedName>
        <fullName evidence="1">AB hydrolase-1 domain-containing protein</fullName>
    </recommendedName>
</protein>
<reference evidence="2 3" key="1">
    <citation type="submission" date="2014-02" db="EMBL/GenBank/DDBJ databases">
        <title>The genome sequence of Colletotrichum simmondsii CBS122122.</title>
        <authorList>
            <person name="Baroncelli R."/>
            <person name="Thon M.R."/>
        </authorList>
    </citation>
    <scope>NUCLEOTIDE SEQUENCE [LARGE SCALE GENOMIC DNA]</scope>
    <source>
        <strain evidence="2 3">CBS122122</strain>
    </source>
</reference>
<dbReference type="Proteomes" id="UP000070328">
    <property type="component" value="Unassembled WGS sequence"/>
</dbReference>
<dbReference type="SUPFAM" id="SSF53474">
    <property type="entry name" value="alpha/beta-Hydrolases"/>
    <property type="match status" value="1"/>
</dbReference>
<evidence type="ECO:0000313" key="3">
    <source>
        <dbReference type="Proteomes" id="UP000070328"/>
    </source>
</evidence>
<proteinExistence type="predicted"/>
<dbReference type="PANTHER" id="PTHR45763:SF46">
    <property type="entry name" value="AB HYDROLASE-1 DOMAIN-CONTAINING PROTEIN"/>
    <property type="match status" value="1"/>
</dbReference>
<dbReference type="EMBL" id="JFBX01000312">
    <property type="protein sequence ID" value="KXH42171.1"/>
    <property type="molecule type" value="Genomic_DNA"/>
</dbReference>
<comment type="caution">
    <text evidence="2">The sequence shown here is derived from an EMBL/GenBank/DDBJ whole genome shotgun (WGS) entry which is preliminary data.</text>
</comment>
<dbReference type="AlphaFoldDB" id="A0A135T223"/>
<dbReference type="OrthoDB" id="294702at2759"/>
<sequence>MDPNYTKAEAKTFSLPDGRTLSFAVFGAGAEAFNTTPSPTHQNQPRPAAAVLFYFHGFPSSHEEASIFHQAARRHAVQLIALDRPGHAGSTFQSNRRILDWPADVLAFADHFQIPRFGVLGLSGGAPYVFACWKAIPRERLVTAGVCSGLYPPELGYAGMLLQGRVMLMLAPWITPVVAWGMEMSLGRAARDEARPERFEEIVLEDLKTRPEVDREVLDGDVGGVRSAMLASVRDAVLPGGWGPAWDVKLAGSYWGFEIGELEVEAGEMVWWHGREDVNVPVGLAERAAERVPGAEVRFVEGEGHVSLVIEGWVCITDVKGVNFPCFSPTGPKKP</sequence>
<gene>
    <name evidence="2" type="ORF">CSIM01_12403</name>
</gene>
<dbReference type="InterPro" id="IPR000073">
    <property type="entry name" value="AB_hydrolase_1"/>
</dbReference>
<name>A0A135T223_9PEZI</name>
<feature type="domain" description="AB hydrolase-1" evidence="1">
    <location>
        <begin position="55"/>
        <end position="307"/>
    </location>
</feature>
<evidence type="ECO:0000259" key="1">
    <source>
        <dbReference type="Pfam" id="PF12697"/>
    </source>
</evidence>